<protein>
    <submittedName>
        <fullName evidence="1">Uncharacterized protein</fullName>
    </submittedName>
</protein>
<sequence length="142" mass="15578">MQQWQKVWTDKTLHKKNGAAVRRMHTGTGGGPLSASLVQWELRVLEIMGEGFGGPQTTACVSAFPTMNIEEEVAQYVLELDVMTQPEIPFSNESWDLIGTSDPLGGISRCASKMEISTENALFPETFVARPRSASTACIIPY</sequence>
<dbReference type="AlphaFoldDB" id="A0A5E4R8W5"/>
<accession>A0A5E4R8W5</accession>
<proteinExistence type="predicted"/>
<organism evidence="1 2">
    <name type="scientific">Leptidea sinapis</name>
    <dbReference type="NCBI Taxonomy" id="189913"/>
    <lineage>
        <taxon>Eukaryota</taxon>
        <taxon>Metazoa</taxon>
        <taxon>Ecdysozoa</taxon>
        <taxon>Arthropoda</taxon>
        <taxon>Hexapoda</taxon>
        <taxon>Insecta</taxon>
        <taxon>Pterygota</taxon>
        <taxon>Neoptera</taxon>
        <taxon>Endopterygota</taxon>
        <taxon>Lepidoptera</taxon>
        <taxon>Glossata</taxon>
        <taxon>Ditrysia</taxon>
        <taxon>Papilionoidea</taxon>
        <taxon>Pieridae</taxon>
        <taxon>Dismorphiinae</taxon>
        <taxon>Leptidea</taxon>
    </lineage>
</organism>
<name>A0A5E4R8W5_9NEOP</name>
<dbReference type="Proteomes" id="UP000324832">
    <property type="component" value="Unassembled WGS sequence"/>
</dbReference>
<evidence type="ECO:0000313" key="1">
    <source>
        <dbReference type="EMBL" id="VVD05652.1"/>
    </source>
</evidence>
<reference evidence="1 2" key="1">
    <citation type="submission" date="2017-07" db="EMBL/GenBank/DDBJ databases">
        <authorList>
            <person name="Talla V."/>
            <person name="Backstrom N."/>
        </authorList>
    </citation>
    <scope>NUCLEOTIDE SEQUENCE [LARGE SCALE GENOMIC DNA]</scope>
</reference>
<gene>
    <name evidence="1" type="ORF">LSINAPIS_LOCUS15145</name>
</gene>
<evidence type="ECO:0000313" key="2">
    <source>
        <dbReference type="Proteomes" id="UP000324832"/>
    </source>
</evidence>
<keyword evidence="2" id="KW-1185">Reference proteome</keyword>
<dbReference type="EMBL" id="FZQP02007001">
    <property type="protein sequence ID" value="VVD05652.1"/>
    <property type="molecule type" value="Genomic_DNA"/>
</dbReference>